<dbReference type="EMBL" id="BBTG02000060">
    <property type="protein sequence ID" value="GAO19971.1"/>
    <property type="molecule type" value="Genomic_DNA"/>
</dbReference>
<evidence type="ECO:0000313" key="2">
    <source>
        <dbReference type="EMBL" id="GAO19971.1"/>
    </source>
</evidence>
<proteinExistence type="predicted"/>
<feature type="region of interest" description="Disordered" evidence="1">
    <location>
        <begin position="126"/>
        <end position="188"/>
    </location>
</feature>
<feature type="compositionally biased region" description="Basic and acidic residues" evidence="1">
    <location>
        <begin position="158"/>
        <end position="175"/>
    </location>
</feature>
<feature type="region of interest" description="Disordered" evidence="1">
    <location>
        <begin position="68"/>
        <end position="89"/>
    </location>
</feature>
<dbReference type="AlphaFoldDB" id="A0A1B5L8D3"/>
<evidence type="ECO:0000256" key="1">
    <source>
        <dbReference type="SAM" id="MobiDB-lite"/>
    </source>
</evidence>
<name>A0A1B5L8D3_USTVR</name>
<feature type="compositionally biased region" description="Polar residues" evidence="1">
    <location>
        <begin position="177"/>
        <end position="188"/>
    </location>
</feature>
<reference evidence="3" key="1">
    <citation type="journal article" date="2016" name="Genome Announc.">
        <title>Genome sequence of Ustilaginoidea virens IPU010, a rice pathogenic fungus causing false smut.</title>
        <authorList>
            <person name="Kumagai T."/>
            <person name="Ishii T."/>
            <person name="Terai G."/>
            <person name="Umemura M."/>
            <person name="Machida M."/>
            <person name="Asai K."/>
        </authorList>
    </citation>
    <scope>NUCLEOTIDE SEQUENCE [LARGE SCALE GENOMIC DNA]</scope>
    <source>
        <strain evidence="3">IPU010</strain>
    </source>
</reference>
<sequence length="188" mass="19952">MTVAFPGRPEIALYRRGPVAPRVLLVSASAYPNSAGMLAALVLPAEGKQHVTLKHQKDQLVVALGRVSPNSGQSSQQPAETPVAAADAASSQSREIREWILQGGGVMLNCFCHICEGCPDVEQHGRVSDMPGNADAAQGDGSEGHFRSVQSSQKAVQGKREGSQDGQVEKPEPNHIQEATQESPLLRI</sequence>
<evidence type="ECO:0000313" key="3">
    <source>
        <dbReference type="Proteomes" id="UP000054053"/>
    </source>
</evidence>
<gene>
    <name evidence="2" type="ORF">UVI_02059710</name>
</gene>
<dbReference type="Proteomes" id="UP000054053">
    <property type="component" value="Unassembled WGS sequence"/>
</dbReference>
<feature type="compositionally biased region" description="Polar residues" evidence="1">
    <location>
        <begin position="68"/>
        <end position="79"/>
    </location>
</feature>
<protein>
    <submittedName>
        <fullName evidence="2">Uncharacterized protein</fullName>
    </submittedName>
</protein>
<organism evidence="2 3">
    <name type="scientific">Ustilaginoidea virens</name>
    <name type="common">Rice false smut fungus</name>
    <name type="synonym">Villosiclava virens</name>
    <dbReference type="NCBI Taxonomy" id="1159556"/>
    <lineage>
        <taxon>Eukaryota</taxon>
        <taxon>Fungi</taxon>
        <taxon>Dikarya</taxon>
        <taxon>Ascomycota</taxon>
        <taxon>Pezizomycotina</taxon>
        <taxon>Sordariomycetes</taxon>
        <taxon>Hypocreomycetidae</taxon>
        <taxon>Hypocreales</taxon>
        <taxon>Clavicipitaceae</taxon>
        <taxon>Ustilaginoidea</taxon>
    </lineage>
</organism>
<comment type="caution">
    <text evidence="2">The sequence shown here is derived from an EMBL/GenBank/DDBJ whole genome shotgun (WGS) entry which is preliminary data.</text>
</comment>
<accession>A0A1B5L8D3</accession>